<sequence length="92" mass="10567">MLDTNPPAENQYNPTYADIAAQLNDIQESLEITIDKGYPTIKAEGVPDVRMSDKDYLEWMLERINCVIYDVENIQEKLAQLLQINCDTNCEL</sequence>
<evidence type="ECO:0000313" key="1">
    <source>
        <dbReference type="EMBL" id="SUC10601.1"/>
    </source>
</evidence>
<name>A0A379EW36_9PAST</name>
<protein>
    <submittedName>
        <fullName evidence="1">Uncharacterized protein</fullName>
    </submittedName>
</protein>
<accession>A0A379EW36</accession>
<dbReference type="RefSeq" id="WP_115323223.1">
    <property type="nucleotide sequence ID" value="NZ_UGTV01000015.1"/>
</dbReference>
<gene>
    <name evidence="1" type="ORF">NCTC11621_01664</name>
</gene>
<proteinExistence type="predicted"/>
<dbReference type="EMBL" id="UGTV01000015">
    <property type="protein sequence ID" value="SUC10601.1"/>
    <property type="molecule type" value="Genomic_DNA"/>
</dbReference>
<reference evidence="1 2" key="1">
    <citation type="submission" date="2018-06" db="EMBL/GenBank/DDBJ databases">
        <authorList>
            <consortium name="Pathogen Informatics"/>
            <person name="Doyle S."/>
        </authorList>
    </citation>
    <scope>NUCLEOTIDE SEQUENCE [LARGE SCALE GENOMIC DNA]</scope>
    <source>
        <strain evidence="1 2">NCTC11621</strain>
    </source>
</reference>
<evidence type="ECO:0000313" key="2">
    <source>
        <dbReference type="Proteomes" id="UP000254704"/>
    </source>
</evidence>
<dbReference type="Proteomes" id="UP000254704">
    <property type="component" value="Unassembled WGS sequence"/>
</dbReference>
<organism evidence="1 2">
    <name type="scientific">Pasteurella canis</name>
    <dbReference type="NCBI Taxonomy" id="753"/>
    <lineage>
        <taxon>Bacteria</taxon>
        <taxon>Pseudomonadati</taxon>
        <taxon>Pseudomonadota</taxon>
        <taxon>Gammaproteobacteria</taxon>
        <taxon>Pasteurellales</taxon>
        <taxon>Pasteurellaceae</taxon>
        <taxon>Pasteurella</taxon>
    </lineage>
</organism>
<dbReference type="AlphaFoldDB" id="A0A379EW36"/>